<feature type="non-terminal residue" evidence="2">
    <location>
        <position position="1"/>
    </location>
</feature>
<keyword evidence="3" id="KW-1185">Reference proteome</keyword>
<reference evidence="2" key="1">
    <citation type="submission" date="2019-04" db="EMBL/GenBank/DDBJ databases">
        <authorList>
            <person name="Alioto T."/>
            <person name="Alioto T."/>
        </authorList>
    </citation>
    <scope>NUCLEOTIDE SEQUENCE [LARGE SCALE GENOMIC DNA]</scope>
</reference>
<dbReference type="Proteomes" id="UP000335636">
    <property type="component" value="Unassembled WGS sequence"/>
</dbReference>
<evidence type="ECO:0000313" key="3">
    <source>
        <dbReference type="Proteomes" id="UP000335636"/>
    </source>
</evidence>
<feature type="region of interest" description="Disordered" evidence="1">
    <location>
        <begin position="1"/>
        <end position="41"/>
    </location>
</feature>
<accession>A0A5E4D478</accession>
<gene>
    <name evidence="2" type="ORF">MONAX_5E007499</name>
</gene>
<evidence type="ECO:0000256" key="1">
    <source>
        <dbReference type="SAM" id="MobiDB-lite"/>
    </source>
</evidence>
<dbReference type="AlphaFoldDB" id="A0A5E4D478"/>
<dbReference type="EMBL" id="CABDUW010002759">
    <property type="protein sequence ID" value="VTJ87921.1"/>
    <property type="molecule type" value="Genomic_DNA"/>
</dbReference>
<name>A0A5E4D478_MARMO</name>
<sequence>KAASGAPTLAFPPRPKAVGDREGSTPIGGIPSGRPEGPGKKGCVHLCPSGTWQAVLEPGSGLGLLAENSLGLASPEFSRLQDWTLGWLLLACPVGPLLVTGGSGVLPSSPGPVLASGKKVRI</sequence>
<comment type="caution">
    <text evidence="2">The sequence shown here is derived from an EMBL/GenBank/DDBJ whole genome shotgun (WGS) entry which is preliminary data.</text>
</comment>
<organism evidence="2 3">
    <name type="scientific">Marmota monax</name>
    <name type="common">Woodchuck</name>
    <dbReference type="NCBI Taxonomy" id="9995"/>
    <lineage>
        <taxon>Eukaryota</taxon>
        <taxon>Metazoa</taxon>
        <taxon>Chordata</taxon>
        <taxon>Craniata</taxon>
        <taxon>Vertebrata</taxon>
        <taxon>Euteleostomi</taxon>
        <taxon>Mammalia</taxon>
        <taxon>Eutheria</taxon>
        <taxon>Euarchontoglires</taxon>
        <taxon>Glires</taxon>
        <taxon>Rodentia</taxon>
        <taxon>Sciuromorpha</taxon>
        <taxon>Sciuridae</taxon>
        <taxon>Xerinae</taxon>
        <taxon>Marmotini</taxon>
        <taxon>Marmota</taxon>
    </lineage>
</organism>
<evidence type="ECO:0000313" key="2">
    <source>
        <dbReference type="EMBL" id="VTJ87921.1"/>
    </source>
</evidence>
<proteinExistence type="predicted"/>
<feature type="non-terminal residue" evidence="2">
    <location>
        <position position="122"/>
    </location>
</feature>
<protein>
    <submittedName>
        <fullName evidence="2">Uncharacterized protein</fullName>
    </submittedName>
</protein>